<keyword evidence="1" id="KW-0378">Hydrolase</keyword>
<dbReference type="OrthoDB" id="388395at2"/>
<evidence type="ECO:0000313" key="2">
    <source>
        <dbReference type="Proteomes" id="UP000019267"/>
    </source>
</evidence>
<dbReference type="Pfam" id="PF08282">
    <property type="entry name" value="Hydrolase_3"/>
    <property type="match status" value="2"/>
</dbReference>
<dbReference type="HOGENOM" id="CLU_1128498_0_0_14"/>
<dbReference type="Gene3D" id="3.40.50.1000">
    <property type="entry name" value="HAD superfamily/HAD-like"/>
    <property type="match status" value="2"/>
</dbReference>
<keyword evidence="2" id="KW-1185">Reference proteome</keyword>
<gene>
    <name evidence="1" type="ORF">SCULI_v1c04290</name>
</gene>
<dbReference type="AlphaFoldDB" id="W6A7F2"/>
<dbReference type="SUPFAM" id="SSF56784">
    <property type="entry name" value="HAD-like"/>
    <property type="match status" value="1"/>
</dbReference>
<reference evidence="1 2" key="1">
    <citation type="journal article" date="2014" name="Genome Biol. Evol.">
        <title>Molecular evolution of the substrate utilization strategies and putative virulence factors in mosquito-associated Spiroplasma species.</title>
        <authorList>
            <person name="Chang T.H."/>
            <person name="Lo W.S."/>
            <person name="Ku C."/>
            <person name="Chen L.L."/>
            <person name="Kuo C.H."/>
        </authorList>
    </citation>
    <scope>NUCLEOTIDE SEQUENCE [LARGE SCALE GENOMIC DNA]</scope>
    <source>
        <strain evidence="1">AES-1</strain>
    </source>
</reference>
<dbReference type="InterPro" id="IPR036412">
    <property type="entry name" value="HAD-like_sf"/>
</dbReference>
<dbReference type="NCBIfam" id="TIGR01484">
    <property type="entry name" value="HAD-SF-IIB"/>
    <property type="match status" value="1"/>
</dbReference>
<proteinExistence type="predicted"/>
<dbReference type="InterPro" id="IPR006379">
    <property type="entry name" value="HAD-SF_hydro_IIB"/>
</dbReference>
<dbReference type="Proteomes" id="UP000019267">
    <property type="component" value="Chromosome"/>
</dbReference>
<accession>W6A7F2</accession>
<dbReference type="PANTHER" id="PTHR10000">
    <property type="entry name" value="PHOSPHOSERINE PHOSPHATASE"/>
    <property type="match status" value="1"/>
</dbReference>
<dbReference type="eggNOG" id="COG0561">
    <property type="taxonomic scope" value="Bacteria"/>
</dbReference>
<dbReference type="KEGG" id="scq:SCULI_v1c04290"/>
<protein>
    <submittedName>
        <fullName evidence="1">HAD family hydrolase</fullName>
    </submittedName>
</protein>
<organism evidence="1 2">
    <name type="scientific">Spiroplasma culicicola AES-1</name>
    <dbReference type="NCBI Taxonomy" id="1276246"/>
    <lineage>
        <taxon>Bacteria</taxon>
        <taxon>Bacillati</taxon>
        <taxon>Mycoplasmatota</taxon>
        <taxon>Mollicutes</taxon>
        <taxon>Entomoplasmatales</taxon>
        <taxon>Spiroplasmataceae</taxon>
        <taxon>Spiroplasma</taxon>
    </lineage>
</organism>
<dbReference type="GO" id="GO:0016791">
    <property type="term" value="F:phosphatase activity"/>
    <property type="evidence" value="ECO:0007669"/>
    <property type="project" value="TreeGrafter"/>
</dbReference>
<dbReference type="PATRIC" id="fig|1276246.3.peg.428"/>
<dbReference type="GO" id="GO:0000287">
    <property type="term" value="F:magnesium ion binding"/>
    <property type="evidence" value="ECO:0007669"/>
    <property type="project" value="TreeGrafter"/>
</dbReference>
<dbReference type="RefSeq" id="WP_158499957.1">
    <property type="nucleotide sequence ID" value="NZ_CP006681.1"/>
</dbReference>
<dbReference type="InterPro" id="IPR023214">
    <property type="entry name" value="HAD_sf"/>
</dbReference>
<dbReference type="PANTHER" id="PTHR10000:SF25">
    <property type="entry name" value="PHOSPHATASE YKRA-RELATED"/>
    <property type="match status" value="1"/>
</dbReference>
<sequence>MMKLHSDNDYKFIIFDIGKTLFDKNEQKHISKNIISSILTLKSKGIKVGVCTMRTYDWCKKNVNINFDFYICLNGSYIVCNNKVIFQSRVENVFLNFDQLTYGSKTAFFKNYSSQNLAVSNGFVNDQMGILKWPFVIVLFNINSSSIKDFENKYNIYHWNETNSVALQNKKCSRVNGISKVLKYFNHNEKFLYFGDGPNDLEIFQKYDYCIMMGDGYHNLEKFAFAKTDSCSEEGVYKYLKQISII</sequence>
<dbReference type="EMBL" id="CP006681">
    <property type="protein sequence ID" value="AHI52770.1"/>
    <property type="molecule type" value="Genomic_DNA"/>
</dbReference>
<name>W6A7F2_9MOLU</name>
<dbReference type="GO" id="GO:0005829">
    <property type="term" value="C:cytosol"/>
    <property type="evidence" value="ECO:0007669"/>
    <property type="project" value="TreeGrafter"/>
</dbReference>
<evidence type="ECO:0000313" key="1">
    <source>
        <dbReference type="EMBL" id="AHI52770.1"/>
    </source>
</evidence>
<dbReference type="STRING" id="1276246.SCULI_v1c04290"/>